<dbReference type="OrthoDB" id="2456581at2"/>
<evidence type="ECO:0000313" key="1">
    <source>
        <dbReference type="EMBL" id="RNC98033.1"/>
    </source>
</evidence>
<evidence type="ECO:0000313" key="2">
    <source>
        <dbReference type="Proteomes" id="UP000279909"/>
    </source>
</evidence>
<gene>
    <name evidence="1" type="ORF">EC501_12575</name>
</gene>
<dbReference type="EMBL" id="RHLQ01000032">
    <property type="protein sequence ID" value="RNC98033.1"/>
    <property type="molecule type" value="Genomic_DNA"/>
</dbReference>
<keyword evidence="2" id="KW-1185">Reference proteome</keyword>
<protein>
    <submittedName>
        <fullName evidence="1">MerR family transcriptional regulator</fullName>
    </submittedName>
</protein>
<organism evidence="1 2">
    <name type="scientific">Lysinibacillus halotolerans</name>
    <dbReference type="NCBI Taxonomy" id="1368476"/>
    <lineage>
        <taxon>Bacteria</taxon>
        <taxon>Bacillati</taxon>
        <taxon>Bacillota</taxon>
        <taxon>Bacilli</taxon>
        <taxon>Bacillales</taxon>
        <taxon>Bacillaceae</taxon>
        <taxon>Lysinibacillus</taxon>
    </lineage>
</organism>
<dbReference type="SUPFAM" id="SSF46955">
    <property type="entry name" value="Putative DNA-binding domain"/>
    <property type="match status" value="1"/>
</dbReference>
<reference evidence="1 2" key="1">
    <citation type="journal article" date="2014" name="Int. J. Syst. Evol. Microbiol.">
        <title>Lysinibacillus halotolerans sp. nov., isolated from saline-alkaline soil.</title>
        <authorList>
            <person name="Kong D."/>
            <person name="Wang Y."/>
            <person name="Zhao B."/>
            <person name="Li Y."/>
            <person name="Song J."/>
            <person name="Zhai Y."/>
            <person name="Zhang C."/>
            <person name="Wang H."/>
            <person name="Chen X."/>
            <person name="Zhao B."/>
            <person name="Ruan Z."/>
        </authorList>
    </citation>
    <scope>NUCLEOTIDE SEQUENCE [LARGE SCALE GENOMIC DNA]</scope>
    <source>
        <strain evidence="1 2">MCCC 1A12703</strain>
    </source>
</reference>
<name>A0A3M8H6M2_9BACI</name>
<accession>A0A3M8H6M2</accession>
<dbReference type="Proteomes" id="UP000279909">
    <property type="component" value="Unassembled WGS sequence"/>
</dbReference>
<proteinExistence type="predicted"/>
<comment type="caution">
    <text evidence="1">The sequence shown here is derived from an EMBL/GenBank/DDBJ whole genome shotgun (WGS) entry which is preliminary data.</text>
</comment>
<sequence length="120" mass="13928">MKKYICKRKVNSGNQLKEATRKVAFYDWLKEREWEIPEVNCREEYTPKQAADILESGTETLKKYALLLEHNGHPVHRNARNHRVYNGIDIALIKAMIKLNREKSMPLEDAASKVTSSDVD</sequence>
<dbReference type="InterPro" id="IPR009061">
    <property type="entry name" value="DNA-bd_dom_put_sf"/>
</dbReference>
<dbReference type="AlphaFoldDB" id="A0A3M8H6M2"/>
<dbReference type="Gene3D" id="1.10.1660.10">
    <property type="match status" value="1"/>
</dbReference>